<dbReference type="AlphaFoldDB" id="A0A3N4H7N9"/>
<feature type="region of interest" description="Disordered" evidence="1">
    <location>
        <begin position="374"/>
        <end position="393"/>
    </location>
</feature>
<keyword evidence="3" id="KW-1185">Reference proteome</keyword>
<evidence type="ECO:0000313" key="3">
    <source>
        <dbReference type="Proteomes" id="UP000275078"/>
    </source>
</evidence>
<feature type="region of interest" description="Disordered" evidence="1">
    <location>
        <begin position="101"/>
        <end position="264"/>
    </location>
</feature>
<feature type="compositionally biased region" description="Basic and acidic residues" evidence="1">
    <location>
        <begin position="377"/>
        <end position="390"/>
    </location>
</feature>
<reference evidence="2 3" key="1">
    <citation type="journal article" date="2018" name="Nat. Ecol. Evol.">
        <title>Pezizomycetes genomes reveal the molecular basis of ectomycorrhizal truffle lifestyle.</title>
        <authorList>
            <person name="Murat C."/>
            <person name="Payen T."/>
            <person name="Noel B."/>
            <person name="Kuo A."/>
            <person name="Morin E."/>
            <person name="Chen J."/>
            <person name="Kohler A."/>
            <person name="Krizsan K."/>
            <person name="Balestrini R."/>
            <person name="Da Silva C."/>
            <person name="Montanini B."/>
            <person name="Hainaut M."/>
            <person name="Levati E."/>
            <person name="Barry K.W."/>
            <person name="Belfiori B."/>
            <person name="Cichocki N."/>
            <person name="Clum A."/>
            <person name="Dockter R.B."/>
            <person name="Fauchery L."/>
            <person name="Guy J."/>
            <person name="Iotti M."/>
            <person name="Le Tacon F."/>
            <person name="Lindquist E.A."/>
            <person name="Lipzen A."/>
            <person name="Malagnac F."/>
            <person name="Mello A."/>
            <person name="Molinier V."/>
            <person name="Miyauchi S."/>
            <person name="Poulain J."/>
            <person name="Riccioni C."/>
            <person name="Rubini A."/>
            <person name="Sitrit Y."/>
            <person name="Splivallo R."/>
            <person name="Traeger S."/>
            <person name="Wang M."/>
            <person name="Zifcakova L."/>
            <person name="Wipf D."/>
            <person name="Zambonelli A."/>
            <person name="Paolocci F."/>
            <person name="Nowrousian M."/>
            <person name="Ottonello S."/>
            <person name="Baldrian P."/>
            <person name="Spatafora J.W."/>
            <person name="Henrissat B."/>
            <person name="Nagy L.G."/>
            <person name="Aury J.M."/>
            <person name="Wincker P."/>
            <person name="Grigoriev I.V."/>
            <person name="Bonfante P."/>
            <person name="Martin F.M."/>
        </authorList>
    </citation>
    <scope>NUCLEOTIDE SEQUENCE [LARGE SCALE GENOMIC DNA]</scope>
    <source>
        <strain evidence="2 3">RN42</strain>
    </source>
</reference>
<accession>A0A3N4H7N9</accession>
<organism evidence="2 3">
    <name type="scientific">Ascobolus immersus RN42</name>
    <dbReference type="NCBI Taxonomy" id="1160509"/>
    <lineage>
        <taxon>Eukaryota</taxon>
        <taxon>Fungi</taxon>
        <taxon>Dikarya</taxon>
        <taxon>Ascomycota</taxon>
        <taxon>Pezizomycotina</taxon>
        <taxon>Pezizomycetes</taxon>
        <taxon>Pezizales</taxon>
        <taxon>Ascobolaceae</taxon>
        <taxon>Ascobolus</taxon>
    </lineage>
</organism>
<name>A0A3N4H7N9_ASCIM</name>
<evidence type="ECO:0000313" key="2">
    <source>
        <dbReference type="EMBL" id="RPA70863.1"/>
    </source>
</evidence>
<evidence type="ECO:0000256" key="1">
    <source>
        <dbReference type="SAM" id="MobiDB-lite"/>
    </source>
</evidence>
<feature type="compositionally biased region" description="Polar residues" evidence="1">
    <location>
        <begin position="119"/>
        <end position="142"/>
    </location>
</feature>
<gene>
    <name evidence="2" type="ORF">BJ508DRAFT_336699</name>
</gene>
<dbReference type="EMBL" id="ML120031">
    <property type="protein sequence ID" value="RPA70863.1"/>
    <property type="molecule type" value="Genomic_DNA"/>
</dbReference>
<sequence length="577" mass="64261">MPHSRGDYVVVHVYDDTVDPPVMGHMVAKIAADVDYGTRYFVATRDVFIAVPIMHCETEAAGNYNLDESQFFEMSEKQMRLLPRVDTVLEAYYFDTPHQLDHISNVGQAPNKQTDRVESVNNPSGVSTTPKNASAQSKSSPATPKDTGHERGLSRGADSNKYSTPPSKPSRIRTDSSPDLPPSPRPVKKKKVSDVVLISSPPPTSAAGKKKKDSDILVISSPPPTSAAAKSKKAYDAAIDSSPPPTSAAVKKKKKASDAAARKKKEDALVDWDAELDHYSEEEEPWVTKAKKKSDLVDIIPALKYAIQIQLPTLQFISLFEEPEACYYRMRPIRRLPLFPTSYRESRFYNNFRVRRLLADTNADCDAEEFIELDEPTSDHDGDGSSHDSKGTTIVNPHSAAIRAAKSNRRLPYHKQWLLSSAYGYYRCAVPHILQCLTDPETSCIYPEMFKRAYDENDEGRFATFEDWTAEVIVPMVIREWVSEDISIGSSTAPSTTQVDRIIFSRRSVQYGLLLENDVAGHSTLFRRLKAVGLGRLVSRPVDDAYESLMFKTLEQGSNLDGVAGAKLKSYKKKTKA</sequence>
<dbReference type="Proteomes" id="UP000275078">
    <property type="component" value="Unassembled WGS sequence"/>
</dbReference>
<proteinExistence type="predicted"/>
<protein>
    <submittedName>
        <fullName evidence="2">Uncharacterized protein</fullName>
    </submittedName>
</protein>